<feature type="compositionally biased region" description="Polar residues" evidence="2">
    <location>
        <begin position="198"/>
        <end position="210"/>
    </location>
</feature>
<feature type="region of interest" description="Disordered" evidence="2">
    <location>
        <begin position="965"/>
        <end position="1204"/>
    </location>
</feature>
<feature type="compositionally biased region" description="Polar residues" evidence="2">
    <location>
        <begin position="1148"/>
        <end position="1161"/>
    </location>
</feature>
<feature type="compositionally biased region" description="Basic and acidic residues" evidence="2">
    <location>
        <begin position="1036"/>
        <end position="1051"/>
    </location>
</feature>
<feature type="compositionally biased region" description="Basic and acidic residues" evidence="2">
    <location>
        <begin position="709"/>
        <end position="719"/>
    </location>
</feature>
<proteinExistence type="predicted"/>
<feature type="compositionally biased region" description="Low complexity" evidence="2">
    <location>
        <begin position="343"/>
        <end position="354"/>
    </location>
</feature>
<protein>
    <submittedName>
        <fullName evidence="3">RHTO0S08e08086g1_1</fullName>
    </submittedName>
</protein>
<gene>
    <name evidence="3" type="ORF">RHTO0S_08e08086g</name>
</gene>
<feature type="compositionally biased region" description="Polar residues" evidence="2">
    <location>
        <begin position="1595"/>
        <end position="1611"/>
    </location>
</feature>
<organism evidence="3">
    <name type="scientific">Rhodotorula toruloides</name>
    <name type="common">Yeast</name>
    <name type="synonym">Rhodosporidium toruloides</name>
    <dbReference type="NCBI Taxonomy" id="5286"/>
    <lineage>
        <taxon>Eukaryota</taxon>
        <taxon>Fungi</taxon>
        <taxon>Dikarya</taxon>
        <taxon>Basidiomycota</taxon>
        <taxon>Pucciniomycotina</taxon>
        <taxon>Microbotryomycetes</taxon>
        <taxon>Sporidiobolales</taxon>
        <taxon>Sporidiobolaceae</taxon>
        <taxon>Rhodotorula</taxon>
    </lineage>
</organism>
<feature type="region of interest" description="Disordered" evidence="2">
    <location>
        <begin position="925"/>
        <end position="950"/>
    </location>
</feature>
<feature type="compositionally biased region" description="Polar residues" evidence="2">
    <location>
        <begin position="841"/>
        <end position="851"/>
    </location>
</feature>
<dbReference type="EMBL" id="LK052943">
    <property type="protein sequence ID" value="CDR43930.1"/>
    <property type="molecule type" value="Genomic_DNA"/>
</dbReference>
<feature type="region of interest" description="Disordered" evidence="2">
    <location>
        <begin position="1"/>
        <end position="79"/>
    </location>
</feature>
<feature type="compositionally biased region" description="Polar residues" evidence="2">
    <location>
        <begin position="1553"/>
        <end position="1562"/>
    </location>
</feature>
<name>A0A061B389_RHOTO</name>
<feature type="compositionally biased region" description="Polar residues" evidence="2">
    <location>
        <begin position="270"/>
        <end position="279"/>
    </location>
</feature>
<feature type="region of interest" description="Disordered" evidence="2">
    <location>
        <begin position="293"/>
        <end position="458"/>
    </location>
</feature>
<feature type="compositionally biased region" description="Low complexity" evidence="2">
    <location>
        <begin position="256"/>
        <end position="265"/>
    </location>
</feature>
<feature type="region of interest" description="Disordered" evidence="2">
    <location>
        <begin position="839"/>
        <end position="904"/>
    </location>
</feature>
<accession>A0A061B389</accession>
<evidence type="ECO:0000313" key="3">
    <source>
        <dbReference type="EMBL" id="CDR43930.1"/>
    </source>
</evidence>
<feature type="region of interest" description="Disordered" evidence="2">
    <location>
        <begin position="1525"/>
        <end position="1728"/>
    </location>
</feature>
<feature type="compositionally biased region" description="Low complexity" evidence="2">
    <location>
        <begin position="1571"/>
        <end position="1585"/>
    </location>
</feature>
<feature type="compositionally biased region" description="Polar residues" evidence="2">
    <location>
        <begin position="614"/>
        <end position="630"/>
    </location>
</feature>
<evidence type="ECO:0000256" key="1">
    <source>
        <dbReference type="SAM" id="Coils"/>
    </source>
</evidence>
<evidence type="ECO:0000256" key="2">
    <source>
        <dbReference type="SAM" id="MobiDB-lite"/>
    </source>
</evidence>
<feature type="compositionally biased region" description="Acidic residues" evidence="2">
    <location>
        <begin position="691"/>
        <end position="702"/>
    </location>
</feature>
<reference evidence="3" key="1">
    <citation type="journal article" date="2014" name="Genome Announc.">
        <title>Draft genome sequence of Rhodosporidium toruloides CECT1137, an oleaginous yeast of biotechnological interest.</title>
        <authorList>
            <person name="Morin N."/>
            <person name="Calcas X."/>
            <person name="Devillers H."/>
            <person name="Durrens P."/>
            <person name="Sherman D.J."/>
            <person name="Nicaud J.-M."/>
            <person name="Neuveglise C."/>
        </authorList>
    </citation>
    <scope>NUCLEOTIDE SEQUENCE</scope>
    <source>
        <strain evidence="3">CECT1137</strain>
    </source>
</reference>
<keyword evidence="1" id="KW-0175">Coiled coil</keyword>
<feature type="compositionally biased region" description="Polar residues" evidence="2">
    <location>
        <begin position="1706"/>
        <end position="1715"/>
    </location>
</feature>
<feature type="compositionally biased region" description="Polar residues" evidence="2">
    <location>
        <begin position="1527"/>
        <end position="1539"/>
    </location>
</feature>
<feature type="compositionally biased region" description="Polar residues" evidence="2">
    <location>
        <begin position="365"/>
        <end position="382"/>
    </location>
</feature>
<dbReference type="OrthoDB" id="2527059at2759"/>
<feature type="coiled-coil region" evidence="1">
    <location>
        <begin position="1472"/>
        <end position="1506"/>
    </location>
</feature>
<feature type="coiled-coil region" evidence="1">
    <location>
        <begin position="1398"/>
        <end position="1446"/>
    </location>
</feature>
<sequence length="1766" mass="187114">MVPDVARSPEPVQRAPRSPFSKFGGRKHHSSRSVSDPFGGPPPPSAALQGRSSFTSSPELQQTPPRHAKKSSTLPSIRSLKTRFQSLGFGSFGGGSGSKGPKILRGEDAKAAGISAPQSVVARTGGGLKGFCGPAGSGIGRSVSHPAKLQDAGRSSKAEVPTLPQLRFSGDEGEYGGMHFDSGTKRSVDEVLSAGLASPTSPRSVLSPHQLSPIAGSDASPSMRLPAREVASPRSAGRPIFIAPKRRSPTSPLPPDSTSLTVPLPHDSPSPRTSVYSPAESTVIPAPFSAPLDSTAGVFPGPPPIPSRRLLGRISQDFARPPSETPLSILRAQQAADQDTKTRSASRQSNRNSRILPGATLPSDWESQTLTRSKSAGATSSECRSRYWSDQLAPPVPAFSSPSSDGATAGTLRRRHSVSPVVTPKLGGPEAEQVEAPSSPPVDPAKKEEHRGRSLSALLGQARASFGLRGSVSSVEGAAGQRRPSKPFPPQFEEVPITHARTSAQPRSSYPISPSSPNTPPLGFDSFPSVDSAAPLSQDRPESFSFAEYTLSPVPPLHPRPSDASMRSGLSYATAGPAEHSAAPPPRRPSTTGFADLRPPSLHDPFAGLRKSKSVGSLVSPQPRVSSLQATAAPIGEGSPSVYDEFGQSDERPVGSPLGDLIEELRARQAEMETEGVASPPSRPQQQLAHEEDEDDDEDERDVDSPVVGRHDSHDRSLREFSFSSSPGGEHPFSLHSYLDGNAISPAPSPLAPSPLAGRKSSGDPFLQSRPSFPPPPVPLPLTASVKDFDPTAYTSNRSSLPTFALSSPPPPRFGDSEDPLTFEQMESEIARMEAELVASGRSSLVASPSSRGGFDTPIKSSSVPAQADPPSPSPGSLGAPSPAAALSPSATSEDTVTPRTARKWSIFEMEKAYERMKRLLSLSSASGPTPAYAPSEAGSTLEDGASFSGVDMDTALNNALEQARGLVGEEEDEDAQEVLAGVGEDPTVEVASSSPTLVAPSPRRASAESTASTIADKPLPGLPPPTPSPTSDSARNADTKRSTVDSDVHLDPTNSNAETDKPQVHQPQISDEDLPTASSTVAQVEENESKDVDSPAVKALEATTPDGEAAAEGEMAIVSEYETDDEEKPEAQNVEQDEVEQKLPASQDEQVAALSTSTASADPPLPPATPSSVAHPISPSFVPTSPSLARRRTDSDASSTTGMRPLVLPITTRLRHRGTRDSIISLTSINDAASETGSIDEPVLTENGLAGFATPPTSPRNSQFAQPSPRATRYLLHGLRSGAGRDLRRQISDAGGEGSGEQQSARSISIAQLPGNAGDSVLEQPTRRSLPRSSTGDASSWYPVTPERGAARFYRSEMRRRSRTGDELVTEDDERSVAADDITSIRNMDKLEVFFKYTAVKAELDKAELERDALLDALRETRSTLSDVRSQRDNLDAELKRERQLTALVKQHLGGHPERMQEKLADLVLARQEWEMRTRSAEEELDVLRRELAEARERGELLERENVMMGARLASAEMARDGLAGSSASIRTSGSMTAGQLPPMGHSRHPSRSSTQHSKSPQLGRAIPVAASSPSVHSQHSSSDASHRRRESSLLASPTLTMSRTTSVNTARPYEHSPSLQFDASRRTLKESFGSSASEMEPAALGLGDIGSPLMNQTLQSFGGPKSSYGSDASPLKNRSPPSHHYDPSVPPSLPFATLDLRGSKMSSDSTQTDEYSEYADQSFDSSTGVEGLARLKRADAAFLSDLTSEIELSPEDARGRKAGE</sequence>
<feature type="compositionally biased region" description="Low complexity" evidence="2">
    <location>
        <begin position="875"/>
        <end position="891"/>
    </location>
</feature>
<feature type="region of interest" description="Disordered" evidence="2">
    <location>
        <begin position="1315"/>
        <end position="1345"/>
    </location>
</feature>
<feature type="compositionally biased region" description="Polar residues" evidence="2">
    <location>
        <begin position="50"/>
        <end position="64"/>
    </location>
</feature>
<feature type="region of interest" description="Disordered" evidence="2">
    <location>
        <begin position="471"/>
        <end position="821"/>
    </location>
</feature>
<feature type="compositionally biased region" description="Low complexity" evidence="2">
    <location>
        <begin position="506"/>
        <end position="516"/>
    </location>
</feature>
<feature type="region of interest" description="Disordered" evidence="2">
    <location>
        <begin position="137"/>
        <end position="279"/>
    </location>
</feature>
<feature type="compositionally biased region" description="Polar residues" evidence="2">
    <location>
        <begin position="793"/>
        <end position="806"/>
    </location>
</feature>